<protein>
    <recommendedName>
        <fullName evidence="2">DUF7260 domain-containing protein</fullName>
    </recommendedName>
</protein>
<feature type="domain" description="DUF7260" evidence="2">
    <location>
        <begin position="11"/>
        <end position="259"/>
    </location>
</feature>
<accession>A0AAP3E6B8</accession>
<dbReference type="InterPro" id="IPR055684">
    <property type="entry name" value="DUF7260"/>
</dbReference>
<comment type="caution">
    <text evidence="3">The sequence shown here is derived from an EMBL/GenBank/DDBJ whole genome shotgun (WGS) entry which is preliminary data.</text>
</comment>
<evidence type="ECO:0000313" key="4">
    <source>
        <dbReference type="Proteomes" id="UP001321047"/>
    </source>
</evidence>
<dbReference type="EMBL" id="JAOPJZ010000002">
    <property type="protein sequence ID" value="MCU4751209.1"/>
    <property type="molecule type" value="Genomic_DNA"/>
</dbReference>
<keyword evidence="4" id="KW-1185">Reference proteome</keyword>
<keyword evidence="1" id="KW-0175">Coiled coil</keyword>
<dbReference type="Pfam" id="PF23921">
    <property type="entry name" value="DUF7260"/>
    <property type="match status" value="1"/>
</dbReference>
<dbReference type="AlphaFoldDB" id="A0AAP3E6B8"/>
<proteinExistence type="predicted"/>
<feature type="coiled-coil region" evidence="1">
    <location>
        <begin position="158"/>
        <end position="188"/>
    </location>
</feature>
<gene>
    <name evidence="3" type="ORF">OB919_04305</name>
</gene>
<name>A0AAP3E6B8_9EURY</name>
<reference evidence="3 4" key="1">
    <citation type="submission" date="2022-09" db="EMBL/GenBank/DDBJ databases">
        <title>Enrichment on poylsaccharides allowed isolation of novel metabolic and taxonomic groups of Haloarchaea.</title>
        <authorList>
            <person name="Sorokin D.Y."/>
            <person name="Elcheninov A.G."/>
            <person name="Khizhniak T.V."/>
            <person name="Kolganova T.V."/>
            <person name="Kublanov I.V."/>
        </authorList>
    </citation>
    <scope>NUCLEOTIDE SEQUENCE [LARGE SCALE GENOMIC DNA]</scope>
    <source>
        <strain evidence="3 4">AArc-curdl1</strain>
    </source>
</reference>
<sequence length="277" mass="31385">MTPSQSRRYSDDALTCLEQETDLLREEQRAFRRFKKFITTQTQTADTEPVATHGTPVAAHHTPVATHGTPIATHGHSMATPSGHSTGLQHIRDRYRELVMDVIEPGKETQDSIDTHLEGELTAELSAALRHHTVFTPQLRGSLLATITAAHNAREDVLEFIRREREAVARQRDELDALDDEFSAIETRYGETDRVTDLVSLYESLEAVESRCEAVVQTRQRQLQTLSFSGPIERQDIHEYLYRDLDVTYPVLAETTGVATKSHTLKERIERRIATIE</sequence>
<dbReference type="RefSeq" id="WP_342806747.1">
    <property type="nucleotide sequence ID" value="NZ_JAOPJZ010000002.1"/>
</dbReference>
<evidence type="ECO:0000313" key="3">
    <source>
        <dbReference type="EMBL" id="MCU4751209.1"/>
    </source>
</evidence>
<evidence type="ECO:0000259" key="2">
    <source>
        <dbReference type="Pfam" id="PF23921"/>
    </source>
</evidence>
<evidence type="ECO:0000256" key="1">
    <source>
        <dbReference type="SAM" id="Coils"/>
    </source>
</evidence>
<dbReference type="Proteomes" id="UP001321047">
    <property type="component" value="Unassembled WGS sequence"/>
</dbReference>
<organism evidence="3 4">
    <name type="scientific">Natronosalvus hydrolyticus</name>
    <dbReference type="NCBI Taxonomy" id="2979988"/>
    <lineage>
        <taxon>Archaea</taxon>
        <taxon>Methanobacteriati</taxon>
        <taxon>Methanobacteriota</taxon>
        <taxon>Stenosarchaea group</taxon>
        <taxon>Halobacteria</taxon>
        <taxon>Halobacteriales</taxon>
        <taxon>Natrialbaceae</taxon>
        <taxon>Natronosalvus</taxon>
    </lineage>
</organism>